<keyword evidence="5" id="KW-0732">Signal</keyword>
<evidence type="ECO:0000256" key="14">
    <source>
        <dbReference type="ARBA" id="ARBA00023303"/>
    </source>
</evidence>
<keyword evidence="8" id="KW-0406">Ion transport</keyword>
<dbReference type="Gene3D" id="3.40.190.10">
    <property type="entry name" value="Periplasmic binding protein-like II"/>
    <property type="match status" value="2"/>
</dbReference>
<dbReference type="InterPro" id="IPR001320">
    <property type="entry name" value="Iontro_rcpt_C"/>
</dbReference>
<keyword evidence="6 19" id="KW-1133">Transmembrane helix</keyword>
<feature type="transmembrane region" description="Helical" evidence="19">
    <location>
        <begin position="164"/>
        <end position="185"/>
    </location>
</feature>
<evidence type="ECO:0000259" key="20">
    <source>
        <dbReference type="SMART" id="SM00079"/>
    </source>
</evidence>
<evidence type="ECO:0000256" key="9">
    <source>
        <dbReference type="ARBA" id="ARBA00023136"/>
    </source>
</evidence>
<feature type="binding site" evidence="16">
    <location>
        <position position="296"/>
    </location>
    <ligand>
        <name>L-glutamate</name>
        <dbReference type="ChEBI" id="CHEBI:29985"/>
    </ligand>
</feature>
<dbReference type="SMART" id="SM00918">
    <property type="entry name" value="Lig_chan-Glu_bd"/>
    <property type="match status" value="1"/>
</dbReference>
<dbReference type="FunFam" id="1.10.287.70:FF:000010">
    <property type="entry name" value="Putative glutamate receptor ionotropic kainate 1"/>
    <property type="match status" value="1"/>
</dbReference>
<dbReference type="Proteomes" id="UP000038045">
    <property type="component" value="Unplaced"/>
</dbReference>
<evidence type="ECO:0000313" key="22">
    <source>
        <dbReference type="Proteomes" id="UP000038045"/>
    </source>
</evidence>
<dbReference type="WBParaSite" id="PTRK_0000529400.1">
    <property type="protein sequence ID" value="PTRK_0000529400.1"/>
    <property type="gene ID" value="PTRK_0000529400"/>
</dbReference>
<dbReference type="InterPro" id="IPR015683">
    <property type="entry name" value="Ionotropic_Glu_rcpt"/>
</dbReference>
<feature type="site" description="Interaction with the cone snail toxin Con-ikot-ikot" evidence="17">
    <location>
        <position position="301"/>
    </location>
</feature>
<feature type="disulfide bond" evidence="18">
    <location>
        <begin position="356"/>
        <end position="414"/>
    </location>
</feature>
<organism evidence="22 23">
    <name type="scientific">Parastrongyloides trichosuri</name>
    <name type="common">Possum-specific nematode worm</name>
    <dbReference type="NCBI Taxonomy" id="131310"/>
    <lineage>
        <taxon>Eukaryota</taxon>
        <taxon>Metazoa</taxon>
        <taxon>Ecdysozoa</taxon>
        <taxon>Nematoda</taxon>
        <taxon>Chromadorea</taxon>
        <taxon>Rhabditida</taxon>
        <taxon>Tylenchina</taxon>
        <taxon>Panagrolaimomorpha</taxon>
        <taxon>Strongyloidoidea</taxon>
        <taxon>Strongyloididae</taxon>
        <taxon>Parastrongyloides</taxon>
    </lineage>
</organism>
<evidence type="ECO:0000313" key="23">
    <source>
        <dbReference type="WBParaSite" id="PTRK_0000529400.1"/>
    </source>
</evidence>
<reference evidence="23" key="1">
    <citation type="submission" date="2017-02" db="UniProtKB">
        <authorList>
            <consortium name="WormBaseParasite"/>
        </authorList>
    </citation>
    <scope>IDENTIFICATION</scope>
</reference>
<keyword evidence="4 19" id="KW-0812">Transmembrane</keyword>
<evidence type="ECO:0000256" key="11">
    <source>
        <dbReference type="ARBA" id="ARBA00023180"/>
    </source>
</evidence>
<keyword evidence="12" id="KW-0628">Postsynaptic cell membrane</keyword>
<feature type="domain" description="Ionotropic glutamate receptor C-terminal" evidence="20">
    <location>
        <begin position="40"/>
        <end position="407"/>
    </location>
</feature>
<name>A0A0N4ZCP2_PARTI</name>
<evidence type="ECO:0000256" key="12">
    <source>
        <dbReference type="ARBA" id="ARBA00023257"/>
    </source>
</evidence>
<keyword evidence="9 19" id="KW-0472">Membrane</keyword>
<proteinExistence type="inferred from homology"/>
<comment type="similarity">
    <text evidence="1">Belongs to the glutamate-gated ion channel (TC 1.A.10.1) family.</text>
</comment>
<sequence>MRFVSIGNWTQSNSWSFDKNFQKTWHYGFDSTSSSFNGQNLKIVVHLEEPFVSRANNSIGYEGFCIDLLKEMSLILNFTWTILEVKDGAYGVEDDAGRWNGVIGMLQRHEADLSVSAVTITYSRSSVVDFTLPFMHLGIAILLGKQLDDSQKSTLFTFLEPLSFSVWISLLIAYLAVSCTMWLLARFSPYEWFDIQQIDERDKSMDNHKNQFSLLNSLWFAVGSLMQQGSDVIPRAAATRTVAVIWWMFTLILISTYTAQLAAFLTVERMTTPIESAADLASQQKIKFGTLRNGSTMDFFRESRIPIYERMWSVMQSNSPFSFVNSSKEGIARVKAGNYAYMMESSMLEYYMEKDCELQTIGGLLDSKGYGIALPKGSPLRHIFSKTVLQLQERTILEALKNKWWKSRREVKKCSQNSGGQGSFQSVFGIFYVLLAGLIIAALMSLGEFCVESRENSFRLELTIPGKILMNLFSKKGSKDRKKMRNIQLDEVENLESSSISFQYNPDLQSALSTLDNRSNGKLSSTPRQGSLDFSGDLRKYSRFIPLNEGNLITRRMSTYSANRENKD</sequence>
<evidence type="ECO:0000256" key="3">
    <source>
        <dbReference type="ARBA" id="ARBA00022475"/>
    </source>
</evidence>
<dbReference type="GO" id="GO:0015276">
    <property type="term" value="F:ligand-gated monoatomic ion channel activity"/>
    <property type="evidence" value="ECO:0007669"/>
    <property type="project" value="InterPro"/>
</dbReference>
<dbReference type="FunFam" id="3.40.190.10:FF:000060">
    <property type="entry name" value="Glutamate receptor ionotropic, kainate 1"/>
    <property type="match status" value="1"/>
</dbReference>
<evidence type="ECO:0000256" key="10">
    <source>
        <dbReference type="ARBA" id="ARBA00023170"/>
    </source>
</evidence>
<dbReference type="Pfam" id="PF10613">
    <property type="entry name" value="Lig_chan-Glu_bd"/>
    <property type="match status" value="1"/>
</dbReference>
<evidence type="ECO:0000256" key="7">
    <source>
        <dbReference type="ARBA" id="ARBA00023018"/>
    </source>
</evidence>
<dbReference type="SUPFAM" id="SSF81324">
    <property type="entry name" value="Voltage-gated potassium channels"/>
    <property type="match status" value="1"/>
</dbReference>
<dbReference type="InterPro" id="IPR001508">
    <property type="entry name" value="Iono_Glu_rcpt_met"/>
</dbReference>
<evidence type="ECO:0000256" key="2">
    <source>
        <dbReference type="ARBA" id="ARBA00022448"/>
    </source>
</evidence>
<dbReference type="InterPro" id="IPR019594">
    <property type="entry name" value="Glu/Gly-bd"/>
</dbReference>
<dbReference type="STRING" id="131310.A0A0N4ZCP2"/>
<dbReference type="GO" id="GO:0038023">
    <property type="term" value="F:signaling receptor activity"/>
    <property type="evidence" value="ECO:0007669"/>
    <property type="project" value="InterPro"/>
</dbReference>
<dbReference type="GO" id="GO:0045211">
    <property type="term" value="C:postsynaptic membrane"/>
    <property type="evidence" value="ECO:0007669"/>
    <property type="project" value="UniProtKB-SubCell"/>
</dbReference>
<evidence type="ECO:0000256" key="4">
    <source>
        <dbReference type="ARBA" id="ARBA00022692"/>
    </source>
</evidence>
<feature type="transmembrane region" description="Helical" evidence="19">
    <location>
        <begin position="244"/>
        <end position="267"/>
    </location>
</feature>
<feature type="domain" description="Ionotropic glutamate receptor L-glutamate and glycine-binding" evidence="21">
    <location>
        <begin position="50"/>
        <end position="108"/>
    </location>
</feature>
<evidence type="ECO:0000256" key="1">
    <source>
        <dbReference type="ARBA" id="ARBA00008685"/>
    </source>
</evidence>
<keyword evidence="3" id="KW-1003">Cell membrane</keyword>
<feature type="binding site" evidence="16">
    <location>
        <position position="119"/>
    </location>
    <ligand>
        <name>L-glutamate</name>
        <dbReference type="ChEBI" id="CHEBI:29985"/>
    </ligand>
</feature>
<dbReference type="PANTHER" id="PTHR18966">
    <property type="entry name" value="IONOTROPIC GLUTAMATE RECEPTOR"/>
    <property type="match status" value="1"/>
</dbReference>
<keyword evidence="7" id="KW-0770">Synapse</keyword>
<evidence type="ECO:0000256" key="13">
    <source>
        <dbReference type="ARBA" id="ARBA00023286"/>
    </source>
</evidence>
<protein>
    <submittedName>
        <fullName evidence="23">Glutamate receptor</fullName>
    </submittedName>
</protein>
<feature type="transmembrane region" description="Helical" evidence="19">
    <location>
        <begin position="427"/>
        <end position="447"/>
    </location>
</feature>
<keyword evidence="22" id="KW-1185">Reference proteome</keyword>
<keyword evidence="18" id="KW-1015">Disulfide bond</keyword>
<dbReference type="PRINTS" id="PR00177">
    <property type="entry name" value="NMDARECEPTOR"/>
</dbReference>
<evidence type="ECO:0000256" key="6">
    <source>
        <dbReference type="ARBA" id="ARBA00022989"/>
    </source>
</evidence>
<dbReference type="Pfam" id="PF00060">
    <property type="entry name" value="Lig_chan"/>
    <property type="match status" value="1"/>
</dbReference>
<evidence type="ECO:0000256" key="15">
    <source>
        <dbReference type="ARBA" id="ARBA00034104"/>
    </source>
</evidence>
<keyword evidence="11" id="KW-0325">Glycoprotein</keyword>
<dbReference type="Gene3D" id="1.10.287.70">
    <property type="match status" value="1"/>
</dbReference>
<evidence type="ECO:0000256" key="19">
    <source>
        <dbReference type="SAM" id="Phobius"/>
    </source>
</evidence>
<feature type="binding site" evidence="16">
    <location>
        <position position="295"/>
    </location>
    <ligand>
        <name>L-glutamate</name>
        <dbReference type="ChEBI" id="CHEBI:29985"/>
    </ligand>
</feature>
<evidence type="ECO:0000259" key="21">
    <source>
        <dbReference type="SMART" id="SM00918"/>
    </source>
</evidence>
<feature type="site" description="Crucial to convey clamshell closure to channel opening" evidence="17">
    <location>
        <position position="274"/>
    </location>
</feature>
<comment type="subcellular location">
    <subcellularLocation>
        <location evidence="15">Postsynaptic cell membrane</location>
        <topology evidence="15">Multi-pass membrane protein</topology>
    </subcellularLocation>
</comment>
<dbReference type="FunFam" id="3.40.190.10:FF:000255">
    <property type="entry name" value="GLutamate Receptor family (AMPA)"/>
    <property type="match status" value="1"/>
</dbReference>
<evidence type="ECO:0000256" key="5">
    <source>
        <dbReference type="ARBA" id="ARBA00022729"/>
    </source>
</evidence>
<dbReference type="AlphaFoldDB" id="A0A0N4ZCP2"/>
<dbReference type="SUPFAM" id="SSF53850">
    <property type="entry name" value="Periplasmic binding protein-like II"/>
    <property type="match status" value="1"/>
</dbReference>
<keyword evidence="13" id="KW-1071">Ligand-gated ion channel</keyword>
<accession>A0A0N4ZCP2</accession>
<evidence type="ECO:0000256" key="8">
    <source>
        <dbReference type="ARBA" id="ARBA00023065"/>
    </source>
</evidence>
<keyword evidence="2" id="KW-0813">Transport</keyword>
<feature type="binding site" evidence="16">
    <location>
        <position position="124"/>
    </location>
    <ligand>
        <name>L-glutamate</name>
        <dbReference type="ChEBI" id="CHEBI:29985"/>
    </ligand>
</feature>
<evidence type="ECO:0000256" key="18">
    <source>
        <dbReference type="PIRSR" id="PIRSR601508-3"/>
    </source>
</evidence>
<evidence type="ECO:0000256" key="17">
    <source>
        <dbReference type="PIRSR" id="PIRSR601508-2"/>
    </source>
</evidence>
<keyword evidence="14" id="KW-0407">Ion channel</keyword>
<evidence type="ECO:0000256" key="16">
    <source>
        <dbReference type="PIRSR" id="PIRSR601508-1"/>
    </source>
</evidence>
<feature type="binding site" evidence="16">
    <location>
        <position position="344"/>
    </location>
    <ligand>
        <name>L-glutamate</name>
        <dbReference type="ChEBI" id="CHEBI:29985"/>
    </ligand>
</feature>
<dbReference type="SMART" id="SM00079">
    <property type="entry name" value="PBPe"/>
    <property type="match status" value="1"/>
</dbReference>
<keyword evidence="10" id="KW-0675">Receptor</keyword>